<keyword evidence="3" id="KW-1185">Reference proteome</keyword>
<evidence type="ECO:0000256" key="1">
    <source>
        <dbReference type="SAM" id="Phobius"/>
    </source>
</evidence>
<dbReference type="Proteomes" id="UP000541109">
    <property type="component" value="Unassembled WGS sequence"/>
</dbReference>
<reference evidence="2 3" key="1">
    <citation type="submission" date="2020-07" db="EMBL/GenBank/DDBJ databases">
        <title>Stappia sp., F7233, whole genome shotgun sequencing project.</title>
        <authorList>
            <person name="Jiang S."/>
            <person name="Liu Z.W."/>
            <person name="Du Z.J."/>
        </authorList>
    </citation>
    <scope>NUCLEOTIDE SEQUENCE [LARGE SCALE GENOMIC DNA]</scope>
    <source>
        <strain evidence="2 3">F7233</strain>
    </source>
</reference>
<keyword evidence="1" id="KW-1133">Transmembrane helix</keyword>
<evidence type="ECO:0000313" key="3">
    <source>
        <dbReference type="Proteomes" id="UP000541109"/>
    </source>
</evidence>
<name>A0A839AA91_9HYPH</name>
<accession>A0A839AA91</accession>
<evidence type="ECO:0000313" key="2">
    <source>
        <dbReference type="EMBL" id="MBA5776483.1"/>
    </source>
</evidence>
<keyword evidence="1" id="KW-0472">Membrane</keyword>
<proteinExistence type="predicted"/>
<dbReference type="AlphaFoldDB" id="A0A839AA91"/>
<dbReference type="EMBL" id="JACFXV010000043">
    <property type="protein sequence ID" value="MBA5776483.1"/>
    <property type="molecule type" value="Genomic_DNA"/>
</dbReference>
<organism evidence="2 3">
    <name type="scientific">Stappia albiluteola</name>
    <dbReference type="NCBI Taxonomy" id="2758565"/>
    <lineage>
        <taxon>Bacteria</taxon>
        <taxon>Pseudomonadati</taxon>
        <taxon>Pseudomonadota</taxon>
        <taxon>Alphaproteobacteria</taxon>
        <taxon>Hyphomicrobiales</taxon>
        <taxon>Stappiaceae</taxon>
        <taxon>Stappia</taxon>
    </lineage>
</organism>
<keyword evidence="1" id="KW-0812">Transmembrane</keyword>
<dbReference type="RefSeq" id="WP_182162927.1">
    <property type="nucleotide sequence ID" value="NZ_JACFXV010000043.1"/>
</dbReference>
<feature type="transmembrane region" description="Helical" evidence="1">
    <location>
        <begin position="20"/>
        <end position="40"/>
    </location>
</feature>
<protein>
    <submittedName>
        <fullName evidence="2">AsmA-like C-terminal domain-containing protein</fullName>
    </submittedName>
</protein>
<gene>
    <name evidence="2" type="ORF">H2509_05005</name>
</gene>
<comment type="caution">
    <text evidence="2">The sequence shown here is derived from an EMBL/GenBank/DDBJ whole genome shotgun (WGS) entry which is preliminary data.</text>
</comment>
<sequence>MLRKEEKGGERRQTSRRRRIVLVLAALLAVLTGLLVVRIAHGPISLPRLASFLEERAASRGYHLAVGDVMIDLSSGKALEVVLDDVVIDTKGKSEALVAVPRISAPVDISEAIGGRITFHSLIFDRPSLALKAGEPDEATPDMSVIMEAADRLAEMVLSEFERRDLERIEVIDGSVKLETGKTRSFSGIDAILTRDGLTGLSAKADIAGRLGRWRADVSRKIDPQTGERQIIFATSGITAAEFLPEEAPITPGRGLGVPIYPRFEALLDREGSFLGARLHTRVAGGWINTGKTAIAFDEIDMHLAWHPDKDGFKIEPSRYVRGRTVIPFEGLVEAPREWQSSWSYRIISNGSRLSPSDVPGPPMNVHSIVVEGDIDPKTRTIGINRFDLRAGTAKVDMVGTVEIREDGSYVALAIETGSMPIASVKRLWPITLAPAARAWVIGHLTEGRINGGSANISLRPSTFDPRDDTPGWAGHDVQMTMSVSDMSVKTIGTLPPVENISGDILIDNATLTVHAAEGAITPLVGDKVTVTGGTFTIGELNFHSIKTGHLSLSAEGKAESLGSVLDSKPFSVLSMRELSASDLSGTGKLDVKASFPLARNTTMSEVSWQLEGELKGFSLAKPVKGREISDATLSFVADPSKIEVQGKGRLNGILANIDIVEPFGDTPISGNAVVAKQGIVLQLTDKDFERLGLDAGSLFSGPMTVTLSQDGDTQRYDIDLTKTKVALDALGWEKSSGVAADAHFELVKTDDGQVLRNFTLTSEGVDIKGEVHLTTSGALQEARFGSFKLRPSDSASLTITRQGRHGLTAELKAEQLDGRGLISSFKQSAGGTGEGSKETLRVKADVDLLIGFNGVSANNIRLEAVKNEAGLQSLTLEGVTGGKNPVTAALKAAGNGRSFDASFANTGETLRLLNLYKRMRGGRGRLTIGMPDKKDWNGNFTVSDLSVTEDPAIQQLASISQYSQDDGALVRNAGAVLRGEASFQKLRIDFRRKGDEITVTEGTLNGATIGGTFTGGINLAAQSLDLTGTFVPIFVLNNLFAKIPVLGFALGGGSDEGLIGVTYRVTGTLSEPDLSVNPVSAIAPGIFRKLFEYN</sequence>